<dbReference type="Proteomes" id="UP000887574">
    <property type="component" value="Unplaced"/>
</dbReference>
<evidence type="ECO:0000313" key="3">
    <source>
        <dbReference type="WBParaSite" id="jg13735"/>
    </source>
</evidence>
<keyword evidence="2" id="KW-1185">Reference proteome</keyword>
<dbReference type="WBParaSite" id="jg13735">
    <property type="protein sequence ID" value="jg13735"/>
    <property type="gene ID" value="jg13735"/>
</dbReference>
<accession>A0A915CYW9</accession>
<proteinExistence type="predicted"/>
<feature type="chain" id="PRO_5037248911" evidence="1">
    <location>
        <begin position="21"/>
        <end position="81"/>
    </location>
</feature>
<name>A0A915CYW9_9BILA</name>
<feature type="signal peptide" evidence="1">
    <location>
        <begin position="1"/>
        <end position="20"/>
    </location>
</feature>
<reference evidence="3" key="1">
    <citation type="submission" date="2022-11" db="UniProtKB">
        <authorList>
            <consortium name="WormBaseParasite"/>
        </authorList>
    </citation>
    <scope>IDENTIFICATION</scope>
</reference>
<dbReference type="AlphaFoldDB" id="A0A915CYW9"/>
<evidence type="ECO:0000313" key="2">
    <source>
        <dbReference type="Proteomes" id="UP000887574"/>
    </source>
</evidence>
<protein>
    <submittedName>
        <fullName evidence="3">Uncharacterized protein</fullName>
    </submittedName>
</protein>
<sequence>MNTKAFVFLFIAFYFDPLCALNDQVNYLGCDKCQIGTSLYCQDKEGKLPCEEFLELHHETLRFSAMQLQFPTLLLRNHAKL</sequence>
<evidence type="ECO:0000256" key="1">
    <source>
        <dbReference type="SAM" id="SignalP"/>
    </source>
</evidence>
<organism evidence="2 3">
    <name type="scientific">Ditylenchus dipsaci</name>
    <dbReference type="NCBI Taxonomy" id="166011"/>
    <lineage>
        <taxon>Eukaryota</taxon>
        <taxon>Metazoa</taxon>
        <taxon>Ecdysozoa</taxon>
        <taxon>Nematoda</taxon>
        <taxon>Chromadorea</taxon>
        <taxon>Rhabditida</taxon>
        <taxon>Tylenchina</taxon>
        <taxon>Tylenchomorpha</taxon>
        <taxon>Sphaerularioidea</taxon>
        <taxon>Anguinidae</taxon>
        <taxon>Anguininae</taxon>
        <taxon>Ditylenchus</taxon>
    </lineage>
</organism>
<keyword evidence="1" id="KW-0732">Signal</keyword>